<protein>
    <submittedName>
        <fullName evidence="2">Uncharacterized protein</fullName>
    </submittedName>
</protein>
<proteinExistence type="predicted"/>
<reference evidence="2 3" key="1">
    <citation type="submission" date="2019-02" db="EMBL/GenBank/DDBJ databases">
        <title>Emended description of the genus Rhodopseudomonas and description of Rhodopseudomonas albus sp. nov., a non-phototrophic, heavy-metal-tolerant bacterium isolated from garden soil.</title>
        <authorList>
            <person name="Bao Z."/>
            <person name="Cao W.W."/>
            <person name="Sato Y."/>
            <person name="Nishizawa T."/>
            <person name="Zhao J."/>
            <person name="Guo Y."/>
            <person name="Ohta H."/>
        </authorList>
    </citation>
    <scope>NUCLEOTIDE SEQUENCE [LARGE SCALE GENOMIC DNA]</scope>
    <source>
        <strain evidence="2 3">SK50-23</strain>
    </source>
</reference>
<evidence type="ECO:0000313" key="2">
    <source>
        <dbReference type="EMBL" id="QUS41860.1"/>
    </source>
</evidence>
<dbReference type="Proteomes" id="UP000682843">
    <property type="component" value="Chromosome"/>
</dbReference>
<dbReference type="EMBL" id="CP036498">
    <property type="protein sequence ID" value="QUS41860.1"/>
    <property type="molecule type" value="Genomic_DNA"/>
</dbReference>
<keyword evidence="3" id="KW-1185">Reference proteome</keyword>
<gene>
    <name evidence="2" type="ORF">RPMA_25725</name>
</gene>
<feature type="region of interest" description="Disordered" evidence="1">
    <location>
        <begin position="27"/>
        <end position="59"/>
    </location>
</feature>
<feature type="compositionally biased region" description="Basic and acidic residues" evidence="1">
    <location>
        <begin position="27"/>
        <end position="39"/>
    </location>
</feature>
<sequence length="59" mass="6632">MLSFKKTKVRPSQLHLSRNLFEVHDGDESWKEVGEKADEPSDGGAAGNGAWQARQRTYD</sequence>
<organism evidence="2 3">
    <name type="scientific">Tardiphaga alba</name>
    <dbReference type="NCBI Taxonomy" id="340268"/>
    <lineage>
        <taxon>Bacteria</taxon>
        <taxon>Pseudomonadati</taxon>
        <taxon>Pseudomonadota</taxon>
        <taxon>Alphaproteobacteria</taxon>
        <taxon>Hyphomicrobiales</taxon>
        <taxon>Nitrobacteraceae</taxon>
        <taxon>Tardiphaga</taxon>
    </lineage>
</organism>
<name>A0ABX8AHJ1_9BRAD</name>
<accession>A0ABX8AHJ1</accession>
<evidence type="ECO:0000313" key="3">
    <source>
        <dbReference type="Proteomes" id="UP000682843"/>
    </source>
</evidence>
<evidence type="ECO:0000256" key="1">
    <source>
        <dbReference type="SAM" id="MobiDB-lite"/>
    </source>
</evidence>
<dbReference type="RefSeq" id="WP_211910522.1">
    <property type="nucleotide sequence ID" value="NZ_CP036498.1"/>
</dbReference>